<proteinExistence type="predicted"/>
<dbReference type="EMBL" id="JRLF01000006">
    <property type="protein sequence ID" value="KQB42589.1"/>
    <property type="molecule type" value="Genomic_DNA"/>
</dbReference>
<organism evidence="3 4">
    <name type="scientific">Flavobacterium aquidurense</name>
    <dbReference type="NCBI Taxonomy" id="362413"/>
    <lineage>
        <taxon>Bacteria</taxon>
        <taxon>Pseudomonadati</taxon>
        <taxon>Bacteroidota</taxon>
        <taxon>Flavobacteriia</taxon>
        <taxon>Flavobacteriales</taxon>
        <taxon>Flavobacteriaceae</taxon>
        <taxon>Flavobacterium</taxon>
    </lineage>
</organism>
<dbReference type="RefSeq" id="WP_055092598.1">
    <property type="nucleotide sequence ID" value="NZ_JRLF01000006.1"/>
</dbReference>
<feature type="transmembrane region" description="Helical" evidence="1">
    <location>
        <begin position="108"/>
        <end position="134"/>
    </location>
</feature>
<dbReference type="PATRIC" id="fig|362413.3.peg.3521"/>
<keyword evidence="1" id="KW-1133">Transmembrane helix</keyword>
<gene>
    <name evidence="3" type="ORF">RC62_3596</name>
</gene>
<comment type="caution">
    <text evidence="3">The sequence shown here is derived from an EMBL/GenBank/DDBJ whole genome shotgun (WGS) entry which is preliminary data.</text>
</comment>
<evidence type="ECO:0000259" key="2">
    <source>
        <dbReference type="Pfam" id="PF12158"/>
    </source>
</evidence>
<feature type="transmembrane region" description="Helical" evidence="1">
    <location>
        <begin position="7"/>
        <end position="27"/>
    </location>
</feature>
<evidence type="ECO:0000313" key="4">
    <source>
        <dbReference type="Proteomes" id="UP000050443"/>
    </source>
</evidence>
<dbReference type="Pfam" id="PF12158">
    <property type="entry name" value="DUF3592"/>
    <property type="match status" value="1"/>
</dbReference>
<protein>
    <submittedName>
        <fullName evidence="3">DUF3592 domain containing protein</fullName>
    </submittedName>
</protein>
<dbReference type="OrthoDB" id="2242169at2"/>
<evidence type="ECO:0000313" key="3">
    <source>
        <dbReference type="EMBL" id="KQB42589.1"/>
    </source>
</evidence>
<accession>A0A0Q0SBT9</accession>
<keyword evidence="1" id="KW-0472">Membrane</keyword>
<name>A0A0Q0SBT9_9FLAO</name>
<sequence length="158" mass="18009">MKRYISAGMYVYFLPGLFFLALAIYLFSNKQNFFSKAEFTSGTIIKFIPVSSKNTMVYYPFVSFVAKSGQQIKFTSSVAYYSPNYMEGSKVKVFYDPNNPDNAEINGMYVFLIDPLILGALGVFFFLIGLWVVLGQYHKRKKLELMTLNSKLSGIDKV</sequence>
<keyword evidence="1" id="KW-0812">Transmembrane</keyword>
<feature type="domain" description="DUF3592" evidence="2">
    <location>
        <begin position="41"/>
        <end position="106"/>
    </location>
</feature>
<evidence type="ECO:0000256" key="1">
    <source>
        <dbReference type="SAM" id="Phobius"/>
    </source>
</evidence>
<reference evidence="3 4" key="1">
    <citation type="submission" date="2014-09" db="EMBL/GenBank/DDBJ databases">
        <title>Genome sequence of Flavobacterium aquidurense RC62.</title>
        <authorList>
            <person name="Kim J.F."/>
            <person name="Kwak M.-J."/>
        </authorList>
    </citation>
    <scope>NUCLEOTIDE SEQUENCE [LARGE SCALE GENOMIC DNA]</scope>
    <source>
        <strain evidence="3 4">RC62</strain>
    </source>
</reference>
<dbReference type="InterPro" id="IPR021994">
    <property type="entry name" value="DUF3592"/>
</dbReference>
<dbReference type="Proteomes" id="UP000050443">
    <property type="component" value="Unassembled WGS sequence"/>
</dbReference>
<dbReference type="AlphaFoldDB" id="A0A0Q0SBT9"/>